<dbReference type="OrthoDB" id="3642254at2759"/>
<accession>A0A6J3M1U1</accession>
<evidence type="ECO:0000313" key="3">
    <source>
        <dbReference type="RefSeq" id="XP_033459021.1"/>
    </source>
</evidence>
<keyword evidence="1" id="KW-0732">Signal</keyword>
<feature type="signal peptide" evidence="1">
    <location>
        <begin position="1"/>
        <end position="17"/>
    </location>
</feature>
<reference evidence="3" key="3">
    <citation type="submission" date="2025-08" db="UniProtKB">
        <authorList>
            <consortium name="RefSeq"/>
        </authorList>
    </citation>
    <scope>IDENTIFICATION</scope>
    <source>
        <strain evidence="3">CBS 342.82</strain>
    </source>
</reference>
<gene>
    <name evidence="3" type="ORF">K489DRAFT_380732</name>
</gene>
<organism evidence="3">
    <name type="scientific">Dissoconium aciculare CBS 342.82</name>
    <dbReference type="NCBI Taxonomy" id="1314786"/>
    <lineage>
        <taxon>Eukaryota</taxon>
        <taxon>Fungi</taxon>
        <taxon>Dikarya</taxon>
        <taxon>Ascomycota</taxon>
        <taxon>Pezizomycotina</taxon>
        <taxon>Dothideomycetes</taxon>
        <taxon>Dothideomycetidae</taxon>
        <taxon>Mycosphaerellales</taxon>
        <taxon>Dissoconiaceae</taxon>
        <taxon>Dissoconium</taxon>
    </lineage>
</organism>
<evidence type="ECO:0008006" key="4">
    <source>
        <dbReference type="Google" id="ProtNLM"/>
    </source>
</evidence>
<dbReference type="GeneID" id="54362744"/>
<dbReference type="AlphaFoldDB" id="A0A6J3M1U1"/>
<dbReference type="RefSeq" id="XP_033459021.1">
    <property type="nucleotide sequence ID" value="XM_033604944.1"/>
</dbReference>
<evidence type="ECO:0000256" key="1">
    <source>
        <dbReference type="SAM" id="SignalP"/>
    </source>
</evidence>
<proteinExistence type="predicted"/>
<reference evidence="3" key="2">
    <citation type="submission" date="2020-04" db="EMBL/GenBank/DDBJ databases">
        <authorList>
            <consortium name="NCBI Genome Project"/>
        </authorList>
    </citation>
    <scope>NUCLEOTIDE SEQUENCE</scope>
    <source>
        <strain evidence="3">CBS 342.82</strain>
    </source>
</reference>
<sequence length="157" mass="16910">MRASTILAVAGSTLVAAAPAATTYKTAGNTFEVTNFIFGCTNECDWYFDVKVTGDHAPTHPAITTPVHCQGSFTGAKPETGKDYIQCAATGKENSQLLAYIDRETSQLNLQYVVSIPEQTATYRYYGETQVYSATGSNASKQKKNFTVKQSRATAVA</sequence>
<reference evidence="3" key="1">
    <citation type="submission" date="2020-01" db="EMBL/GenBank/DDBJ databases">
        <authorList>
            <consortium name="DOE Joint Genome Institute"/>
            <person name="Haridas S."/>
            <person name="Albert R."/>
            <person name="Binder M."/>
            <person name="Bloem J."/>
            <person name="Labutti K."/>
            <person name="Salamov A."/>
            <person name="Andreopoulos B."/>
            <person name="Baker S.E."/>
            <person name="Barry K."/>
            <person name="Bills G."/>
            <person name="Bluhm B.H."/>
            <person name="Cannon C."/>
            <person name="Castanera R."/>
            <person name="Culley D.E."/>
            <person name="Daum C."/>
            <person name="Ezra D."/>
            <person name="Gonzalez J.B."/>
            <person name="Henrissat B."/>
            <person name="Kuo A."/>
            <person name="Liang C."/>
            <person name="Lipzen A."/>
            <person name="Lutzoni F."/>
            <person name="Magnuson J."/>
            <person name="Mondo S."/>
            <person name="Nolan M."/>
            <person name="Ohm R."/>
            <person name="Pangilinan J."/>
            <person name="Park H.-J."/>
            <person name="Ramirez L."/>
            <person name="Alfaro M."/>
            <person name="Sun H."/>
            <person name="Tritt A."/>
            <person name="Yoshinaga Y."/>
            <person name="Zwiers L.-H."/>
            <person name="Turgeon B.G."/>
            <person name="Goodwin S.B."/>
            <person name="Spatafora J.W."/>
            <person name="Crous P.W."/>
            <person name="Grigoriev I.V."/>
        </authorList>
    </citation>
    <scope>NUCLEOTIDE SEQUENCE</scope>
    <source>
        <strain evidence="3">CBS 342.82</strain>
    </source>
</reference>
<keyword evidence="2" id="KW-1185">Reference proteome</keyword>
<protein>
    <recommendedName>
        <fullName evidence="4">Hypersensitive response-inducing protein</fullName>
    </recommendedName>
</protein>
<dbReference type="Proteomes" id="UP000504637">
    <property type="component" value="Unplaced"/>
</dbReference>
<evidence type="ECO:0000313" key="2">
    <source>
        <dbReference type="Proteomes" id="UP000504637"/>
    </source>
</evidence>
<feature type="chain" id="PRO_5026789507" description="Hypersensitive response-inducing protein" evidence="1">
    <location>
        <begin position="18"/>
        <end position="157"/>
    </location>
</feature>
<name>A0A6J3M1U1_9PEZI</name>